<dbReference type="GO" id="GO:0008999">
    <property type="term" value="F:protein-N-terminal-alanine acetyltransferase activity"/>
    <property type="evidence" value="ECO:0007669"/>
    <property type="project" value="UniProtKB-EC"/>
</dbReference>
<evidence type="ECO:0000313" key="4">
    <source>
        <dbReference type="EMBL" id="MBB5221381.1"/>
    </source>
</evidence>
<evidence type="ECO:0000256" key="2">
    <source>
        <dbReference type="ARBA" id="ARBA00023315"/>
    </source>
</evidence>
<dbReference type="RefSeq" id="WP_184147756.1">
    <property type="nucleotide sequence ID" value="NZ_JACHFM010000001.1"/>
</dbReference>
<dbReference type="InterPro" id="IPR016181">
    <property type="entry name" value="Acyl_CoA_acyltransferase"/>
</dbReference>
<evidence type="ECO:0000256" key="1">
    <source>
        <dbReference type="ARBA" id="ARBA00022679"/>
    </source>
</evidence>
<keyword evidence="1 4" id="KW-0808">Transferase</keyword>
<keyword evidence="5" id="KW-1185">Reference proteome</keyword>
<dbReference type="Proteomes" id="UP000549457">
    <property type="component" value="Unassembled WGS sequence"/>
</dbReference>
<dbReference type="AlphaFoldDB" id="A0A840SQ28"/>
<proteinExistence type="predicted"/>
<dbReference type="EC" id="2.3.1.267" evidence="4"/>
<sequence length="138" mass="15021">MRPEALAALHATAFTDTPRPWSSAEFASLLAAPGIVLVSDADGFALARIAGPETELLTLAVSPLARRRGLATRLLHRLFRRTAEAGAEEMFLEVAVPNLAARALYERLGFVETGRRPRYYTRASGPPVDALVLRRPLT</sequence>
<dbReference type="SUPFAM" id="SSF55729">
    <property type="entry name" value="Acyl-CoA N-acyltransferases (Nat)"/>
    <property type="match status" value="1"/>
</dbReference>
<evidence type="ECO:0000259" key="3">
    <source>
        <dbReference type="PROSITE" id="PS51186"/>
    </source>
</evidence>
<gene>
    <name evidence="4" type="ORF">HNP73_001302</name>
</gene>
<keyword evidence="2 4" id="KW-0012">Acyltransferase</keyword>
<dbReference type="EMBL" id="JACHFM010000001">
    <property type="protein sequence ID" value="MBB5221381.1"/>
    <property type="molecule type" value="Genomic_DNA"/>
</dbReference>
<reference evidence="4 5" key="1">
    <citation type="submission" date="2020-08" db="EMBL/GenBank/DDBJ databases">
        <title>Genomic Encyclopedia of Type Strains, Phase IV (KMG-IV): sequencing the most valuable type-strain genomes for metagenomic binning, comparative biology and taxonomic classification.</title>
        <authorList>
            <person name="Goeker M."/>
        </authorList>
    </citation>
    <scope>NUCLEOTIDE SEQUENCE [LARGE SCALE GENOMIC DNA]</scope>
    <source>
        <strain evidence="4 5">DSM 101730</strain>
    </source>
</reference>
<dbReference type="PANTHER" id="PTHR43420:SF44">
    <property type="entry name" value="ACETYLTRANSFERASE YPEA"/>
    <property type="match status" value="1"/>
</dbReference>
<dbReference type="Gene3D" id="3.40.630.30">
    <property type="match status" value="1"/>
</dbReference>
<protein>
    <submittedName>
        <fullName evidence="4">Ribosomal-protein-alanine N-acetyltransferase</fullName>
        <ecNumber evidence="4">2.3.1.267</ecNumber>
    </submittedName>
</protein>
<dbReference type="Pfam" id="PF00583">
    <property type="entry name" value="Acetyltransf_1"/>
    <property type="match status" value="1"/>
</dbReference>
<dbReference type="PROSITE" id="PS51186">
    <property type="entry name" value="GNAT"/>
    <property type="match status" value="1"/>
</dbReference>
<feature type="domain" description="N-acetyltransferase" evidence="3">
    <location>
        <begin position="1"/>
        <end position="138"/>
    </location>
</feature>
<name>A0A840SQ28_9RHOB</name>
<dbReference type="InterPro" id="IPR050680">
    <property type="entry name" value="YpeA/RimI_acetyltransf"/>
</dbReference>
<comment type="caution">
    <text evidence="4">The sequence shown here is derived from an EMBL/GenBank/DDBJ whole genome shotgun (WGS) entry which is preliminary data.</text>
</comment>
<accession>A0A840SQ28</accession>
<organism evidence="4 5">
    <name type="scientific">Amaricoccus macauensis</name>
    <dbReference type="NCBI Taxonomy" id="57001"/>
    <lineage>
        <taxon>Bacteria</taxon>
        <taxon>Pseudomonadati</taxon>
        <taxon>Pseudomonadota</taxon>
        <taxon>Alphaproteobacteria</taxon>
        <taxon>Rhodobacterales</taxon>
        <taxon>Paracoccaceae</taxon>
        <taxon>Amaricoccus</taxon>
    </lineage>
</organism>
<dbReference type="InterPro" id="IPR000182">
    <property type="entry name" value="GNAT_dom"/>
</dbReference>
<dbReference type="PANTHER" id="PTHR43420">
    <property type="entry name" value="ACETYLTRANSFERASE"/>
    <property type="match status" value="1"/>
</dbReference>
<evidence type="ECO:0000313" key="5">
    <source>
        <dbReference type="Proteomes" id="UP000549457"/>
    </source>
</evidence>
<dbReference type="CDD" id="cd04301">
    <property type="entry name" value="NAT_SF"/>
    <property type="match status" value="1"/>
</dbReference>